<comment type="cofactor">
    <cofactor evidence="1">
        <name>Zn(2+)</name>
        <dbReference type="ChEBI" id="CHEBI:29105"/>
    </cofactor>
</comment>
<dbReference type="GO" id="GO:0046872">
    <property type="term" value="F:metal ion binding"/>
    <property type="evidence" value="ECO:0007669"/>
    <property type="project" value="UniProtKB-KW"/>
</dbReference>
<dbReference type="EMBL" id="PZZL01000002">
    <property type="protein sequence ID" value="PTM60727.1"/>
    <property type="molecule type" value="Genomic_DNA"/>
</dbReference>
<keyword evidence="5" id="KW-0862">Zinc</keyword>
<gene>
    <name evidence="9" type="ORF">C8P69_102109</name>
</gene>
<dbReference type="SUPFAM" id="SSF48452">
    <property type="entry name" value="TPR-like"/>
    <property type="match status" value="1"/>
</dbReference>
<evidence type="ECO:0000256" key="1">
    <source>
        <dbReference type="ARBA" id="ARBA00001947"/>
    </source>
</evidence>
<dbReference type="GO" id="GO:0051603">
    <property type="term" value="P:proteolysis involved in protein catabolic process"/>
    <property type="evidence" value="ECO:0007669"/>
    <property type="project" value="TreeGrafter"/>
</dbReference>
<evidence type="ECO:0000256" key="2">
    <source>
        <dbReference type="ARBA" id="ARBA00022670"/>
    </source>
</evidence>
<accession>A0A2T4ZFN9</accession>
<keyword evidence="7" id="KW-0732">Signal</keyword>
<dbReference type="RefSeq" id="WP_108174677.1">
    <property type="nucleotide sequence ID" value="NZ_PZZL01000002.1"/>
</dbReference>
<proteinExistence type="predicted"/>
<dbReference type="InterPro" id="IPR001915">
    <property type="entry name" value="Peptidase_M48"/>
</dbReference>
<dbReference type="GO" id="GO:0004222">
    <property type="term" value="F:metalloendopeptidase activity"/>
    <property type="evidence" value="ECO:0007669"/>
    <property type="project" value="InterPro"/>
</dbReference>
<evidence type="ECO:0000313" key="9">
    <source>
        <dbReference type="EMBL" id="PTM60727.1"/>
    </source>
</evidence>
<evidence type="ECO:0000256" key="4">
    <source>
        <dbReference type="ARBA" id="ARBA00022801"/>
    </source>
</evidence>
<dbReference type="AlphaFoldDB" id="A0A2T4ZFN9"/>
<dbReference type="Proteomes" id="UP000241808">
    <property type="component" value="Unassembled WGS sequence"/>
</dbReference>
<dbReference type="GO" id="GO:0016020">
    <property type="term" value="C:membrane"/>
    <property type="evidence" value="ECO:0007669"/>
    <property type="project" value="TreeGrafter"/>
</dbReference>
<sequence length="462" mass="49312">MTMRMPLRSTARLAIAALTGLLAVVPARAQMPAGLPIIRDTEIENLLRDYARPLFRVANVGGSQTNVVIVNSRAFNAFVANGRRIFINAGAILDSRSPNELIGVMAHETGHIAGGHLARLREAVERAQVIAAIGMLVGAAGVAAGAASGGARSSGVGEAAPGAITAGAQIGMRSLLSYQRGEEAAADRAAITYLNATGQSAKGMVETFRRLHNESMFIARHVDPYAVSHPMPADRIAIIEPLAKASPHYNRTDPPALEARHQLARAKLAGFLDRSDAIVRRYPPSDTSLPARYARTIQMFRFGDRNRAAAMADDLIRSQPNNPYFHEIKGQILLETGQPAAAIPALRRAVALAPNSGLIRIMLGHALVASGNNAVLDEAIRELRLALQAEPEAGDGYRQLAIAYGRKNDRGQADLAAAQAAYHSGDVQTARGLARRAQGSLPTGSPGWLIAEDIFNQRQRRN</sequence>
<evidence type="ECO:0000313" key="10">
    <source>
        <dbReference type="Proteomes" id="UP000241808"/>
    </source>
</evidence>
<feature type="chain" id="PRO_5015656242" evidence="7">
    <location>
        <begin position="30"/>
        <end position="462"/>
    </location>
</feature>
<dbReference type="Pfam" id="PF13432">
    <property type="entry name" value="TPR_16"/>
    <property type="match status" value="1"/>
</dbReference>
<keyword evidence="2 9" id="KW-0645">Protease</keyword>
<evidence type="ECO:0000256" key="3">
    <source>
        <dbReference type="ARBA" id="ARBA00022723"/>
    </source>
</evidence>
<protein>
    <submittedName>
        <fullName evidence="9">Putative Zn-dependent protease</fullName>
    </submittedName>
</protein>
<keyword evidence="3" id="KW-0479">Metal-binding</keyword>
<reference evidence="9 10" key="1">
    <citation type="submission" date="2018-04" db="EMBL/GenBank/DDBJ databases">
        <title>Genomic Encyclopedia of Archaeal and Bacterial Type Strains, Phase II (KMG-II): from individual species to whole genera.</title>
        <authorList>
            <person name="Goeker M."/>
        </authorList>
    </citation>
    <scope>NUCLEOTIDE SEQUENCE [LARGE SCALE GENOMIC DNA]</scope>
    <source>
        <strain evidence="9 10">DSM 25521</strain>
    </source>
</reference>
<keyword evidence="4" id="KW-0378">Hydrolase</keyword>
<name>A0A2T4ZFN9_9HYPH</name>
<dbReference type="PANTHER" id="PTHR22726:SF1">
    <property type="entry name" value="METALLOENDOPEPTIDASE OMA1, MITOCHONDRIAL"/>
    <property type="match status" value="1"/>
</dbReference>
<evidence type="ECO:0000256" key="5">
    <source>
        <dbReference type="ARBA" id="ARBA00022833"/>
    </source>
</evidence>
<dbReference type="PANTHER" id="PTHR22726">
    <property type="entry name" value="METALLOENDOPEPTIDASE OMA1"/>
    <property type="match status" value="1"/>
</dbReference>
<dbReference type="Gene3D" id="3.30.2010.10">
    <property type="entry name" value="Metalloproteases ('zincins'), catalytic domain"/>
    <property type="match status" value="1"/>
</dbReference>
<comment type="caution">
    <text evidence="9">The sequence shown here is derived from an EMBL/GenBank/DDBJ whole genome shotgun (WGS) entry which is preliminary data.</text>
</comment>
<organism evidence="9 10">
    <name type="scientific">Phreatobacter oligotrophus</name>
    <dbReference type="NCBI Taxonomy" id="1122261"/>
    <lineage>
        <taxon>Bacteria</taxon>
        <taxon>Pseudomonadati</taxon>
        <taxon>Pseudomonadota</taxon>
        <taxon>Alphaproteobacteria</taxon>
        <taxon>Hyphomicrobiales</taxon>
        <taxon>Phreatobacteraceae</taxon>
        <taxon>Phreatobacter</taxon>
    </lineage>
</organism>
<feature type="domain" description="Peptidase M48" evidence="8">
    <location>
        <begin position="45"/>
        <end position="240"/>
    </location>
</feature>
<evidence type="ECO:0000256" key="7">
    <source>
        <dbReference type="SAM" id="SignalP"/>
    </source>
</evidence>
<keyword evidence="10" id="KW-1185">Reference proteome</keyword>
<dbReference type="CDD" id="cd07324">
    <property type="entry name" value="M48C_Oma1-like"/>
    <property type="match status" value="1"/>
</dbReference>
<dbReference type="InterPro" id="IPR051156">
    <property type="entry name" value="Mito/Outer_Membr_Metalloprot"/>
</dbReference>
<dbReference type="Pfam" id="PF01435">
    <property type="entry name" value="Peptidase_M48"/>
    <property type="match status" value="1"/>
</dbReference>
<evidence type="ECO:0000256" key="6">
    <source>
        <dbReference type="ARBA" id="ARBA00023049"/>
    </source>
</evidence>
<feature type="signal peptide" evidence="7">
    <location>
        <begin position="1"/>
        <end position="29"/>
    </location>
</feature>
<dbReference type="InterPro" id="IPR011990">
    <property type="entry name" value="TPR-like_helical_dom_sf"/>
</dbReference>
<evidence type="ECO:0000259" key="8">
    <source>
        <dbReference type="Pfam" id="PF01435"/>
    </source>
</evidence>
<dbReference type="Gene3D" id="1.25.40.10">
    <property type="entry name" value="Tetratricopeptide repeat domain"/>
    <property type="match status" value="1"/>
</dbReference>
<dbReference type="OrthoDB" id="9814887at2"/>
<keyword evidence="6" id="KW-0482">Metalloprotease</keyword>